<feature type="region of interest" description="Disordered" evidence="6">
    <location>
        <begin position="597"/>
        <end position="638"/>
    </location>
</feature>
<keyword evidence="3" id="KW-0539">Nucleus</keyword>
<evidence type="ECO:0000313" key="8">
    <source>
        <dbReference type="EMBL" id="KAK7254600.1"/>
    </source>
</evidence>
<reference evidence="8 9" key="1">
    <citation type="submission" date="2024-03" db="EMBL/GenBank/DDBJ databases">
        <title>Aureococcus anophagefferens CCMP1851 and Kratosvirus quantuckense: Draft genome of a second virus-susceptible host strain in the model system.</title>
        <authorList>
            <person name="Chase E."/>
            <person name="Truchon A.R."/>
            <person name="Schepens W."/>
            <person name="Wilhelm S.W."/>
        </authorList>
    </citation>
    <scope>NUCLEOTIDE SEQUENCE [LARGE SCALE GENOMIC DNA]</scope>
    <source>
        <strain evidence="8 9">CCMP1851</strain>
    </source>
</reference>
<comment type="subcellular location">
    <subcellularLocation>
        <location evidence="1">Nucleus</location>
    </subcellularLocation>
</comment>
<accession>A0ABR1GER7</accession>
<evidence type="ECO:0000256" key="5">
    <source>
        <dbReference type="SAM" id="Coils"/>
    </source>
</evidence>
<comment type="similarity">
    <text evidence="4">Belongs to the HSF family.</text>
</comment>
<evidence type="ECO:0000259" key="7">
    <source>
        <dbReference type="SMART" id="SM00415"/>
    </source>
</evidence>
<comment type="caution">
    <text evidence="8">The sequence shown here is derived from an EMBL/GenBank/DDBJ whole genome shotgun (WGS) entry which is preliminary data.</text>
</comment>
<evidence type="ECO:0000256" key="2">
    <source>
        <dbReference type="ARBA" id="ARBA00023125"/>
    </source>
</evidence>
<dbReference type="EMBL" id="JBBJCI010000023">
    <property type="protein sequence ID" value="KAK7254600.1"/>
    <property type="molecule type" value="Genomic_DNA"/>
</dbReference>
<feature type="coiled-coil region" evidence="5">
    <location>
        <begin position="276"/>
        <end position="306"/>
    </location>
</feature>
<dbReference type="PANTHER" id="PTHR10015:SF427">
    <property type="entry name" value="HEAT SHOCK FACTOR PROTEIN"/>
    <property type="match status" value="1"/>
</dbReference>
<dbReference type="PANTHER" id="PTHR10015">
    <property type="entry name" value="HEAT SHOCK TRANSCRIPTION FACTOR"/>
    <property type="match status" value="1"/>
</dbReference>
<dbReference type="InterPro" id="IPR000232">
    <property type="entry name" value="HSF_DNA-bd"/>
</dbReference>
<sequence length="638" mass="69473">MQPMPPPMGPNGMQQPMMPMAPRGMPGGMPGMPPMGMPMPGTPEAAFLAAQCGGATMMGQMAGGPMPPGMSPGMQMMKPGDSERGMKDAAEMLHNAAMVMKRRRCIVAVDEVPGFVRTVYTLLRVCDPEIIAWSEDGTQIVIKEAERFASEICPKFFRHRNFNSFTRLLNMYQFHKVPSVQRDSKDVCFEHPHFQRGRDDLLPLVQRKGAQTMREELMAREMWERSALGGMAGGPLDAALNPIHPMMQQQQMMQQQAASMGQPGDASNPGSWMRRMSELEAEVRTLKAENDRLRKIEEETKLLKEQIKANDDLIASLRASAPAQPSLADLFPGTADDAAAAGLPPPPEGLEEAMSTMGGPMMMMMSMMTNAMQQTLQNQTDVQFPNGAPALDASAFAAPAGAAAARGAGAGRGAGRGRAAGEEDADPRSPMIMRAALLLAPAVAFLRAPARQPTLPRSSTTSEPTTSELADATALSDSFDGAVQDASQGLLKSIGDGNRMLRLDFDTSMGDATYTQLKLSLDFARDVAIEWALELEEDETLCLFFPDAARGAGEEGLEARRFGRGARAAERAARRRYTVWQEDSTVPDGYRFLRNFDRQPNSEELEDPTSSATRRGRGRPRRGPLRRPGKFIDAFGKM</sequence>
<evidence type="ECO:0000256" key="1">
    <source>
        <dbReference type="ARBA" id="ARBA00004123"/>
    </source>
</evidence>
<dbReference type="PROSITE" id="PS00354">
    <property type="entry name" value="HMGI_Y"/>
    <property type="match status" value="1"/>
</dbReference>
<feature type="compositionally biased region" description="Gly residues" evidence="6">
    <location>
        <begin position="408"/>
        <end position="418"/>
    </location>
</feature>
<keyword evidence="2" id="KW-0238">DNA-binding</keyword>
<dbReference type="InterPro" id="IPR000637">
    <property type="entry name" value="HMGI/Y_DNA-bd_CS"/>
</dbReference>
<dbReference type="Gene3D" id="1.10.10.10">
    <property type="entry name" value="Winged helix-like DNA-binding domain superfamily/Winged helix DNA-binding domain"/>
    <property type="match status" value="1"/>
</dbReference>
<feature type="domain" description="HSF-type DNA-binding" evidence="7">
    <location>
        <begin position="111"/>
        <end position="208"/>
    </location>
</feature>
<name>A0ABR1GER7_AURAN</name>
<keyword evidence="9" id="KW-1185">Reference proteome</keyword>
<feature type="compositionally biased region" description="Low complexity" evidence="6">
    <location>
        <begin position="451"/>
        <end position="469"/>
    </location>
</feature>
<keyword evidence="5" id="KW-0175">Coiled coil</keyword>
<evidence type="ECO:0000256" key="4">
    <source>
        <dbReference type="RuleBase" id="RU004020"/>
    </source>
</evidence>
<feature type="region of interest" description="Disordered" evidence="6">
    <location>
        <begin position="1"/>
        <end position="20"/>
    </location>
</feature>
<proteinExistence type="inferred from homology"/>
<feature type="region of interest" description="Disordered" evidence="6">
    <location>
        <begin position="451"/>
        <end position="470"/>
    </location>
</feature>
<evidence type="ECO:0000313" key="9">
    <source>
        <dbReference type="Proteomes" id="UP001363151"/>
    </source>
</evidence>
<feature type="compositionally biased region" description="Low complexity" evidence="6">
    <location>
        <begin position="10"/>
        <end position="20"/>
    </location>
</feature>
<feature type="compositionally biased region" description="Basic residues" evidence="6">
    <location>
        <begin position="614"/>
        <end position="629"/>
    </location>
</feature>
<dbReference type="Pfam" id="PF00447">
    <property type="entry name" value="HSF_DNA-bind"/>
    <property type="match status" value="1"/>
</dbReference>
<gene>
    <name evidence="8" type="ORF">SO694_00010162</name>
</gene>
<feature type="region of interest" description="Disordered" evidence="6">
    <location>
        <begin position="407"/>
        <end position="427"/>
    </location>
</feature>
<dbReference type="InterPro" id="IPR036390">
    <property type="entry name" value="WH_DNA-bd_sf"/>
</dbReference>
<evidence type="ECO:0000256" key="3">
    <source>
        <dbReference type="ARBA" id="ARBA00023242"/>
    </source>
</evidence>
<dbReference type="Proteomes" id="UP001363151">
    <property type="component" value="Unassembled WGS sequence"/>
</dbReference>
<dbReference type="SMART" id="SM00415">
    <property type="entry name" value="HSF"/>
    <property type="match status" value="1"/>
</dbReference>
<dbReference type="SUPFAM" id="SSF46785">
    <property type="entry name" value="Winged helix' DNA-binding domain"/>
    <property type="match status" value="1"/>
</dbReference>
<protein>
    <recommendedName>
        <fullName evidence="7">HSF-type DNA-binding domain-containing protein</fullName>
    </recommendedName>
</protein>
<evidence type="ECO:0000256" key="6">
    <source>
        <dbReference type="SAM" id="MobiDB-lite"/>
    </source>
</evidence>
<dbReference type="InterPro" id="IPR036388">
    <property type="entry name" value="WH-like_DNA-bd_sf"/>
</dbReference>
<organism evidence="8 9">
    <name type="scientific">Aureococcus anophagefferens</name>
    <name type="common">Harmful bloom alga</name>
    <dbReference type="NCBI Taxonomy" id="44056"/>
    <lineage>
        <taxon>Eukaryota</taxon>
        <taxon>Sar</taxon>
        <taxon>Stramenopiles</taxon>
        <taxon>Ochrophyta</taxon>
        <taxon>Pelagophyceae</taxon>
        <taxon>Pelagomonadales</taxon>
        <taxon>Pelagomonadaceae</taxon>
        <taxon>Aureococcus</taxon>
    </lineage>
</organism>